<keyword evidence="6 10" id="KW-0333">Golgi apparatus</keyword>
<comment type="subcellular location">
    <subcellularLocation>
        <location evidence="1 10">Golgi apparatus membrane</location>
        <topology evidence="1 10">Peripheral membrane protein</topology>
    </subcellularLocation>
</comment>
<evidence type="ECO:0000313" key="14">
    <source>
        <dbReference type="EMBL" id="KAH0555967.1"/>
    </source>
</evidence>
<sequence>MASSYTQEGPAPSPVDRLETPSTISSPSTTVPRASALSNKLTSVLSASYADREIRDALETLDERGIENTPETRRRLRLDVQKEVIQCNGEIISEFGQMAEEQQVRRIGEVIASLNKCCKEMKEAVSAAQRETTPMLEESTSLLGQKRDVETKQQLLEAFNKHFTVSEEDRLILTSSAEPVNDEYFVVLSRVKKIHKDCQVLLGSENQRLGVEIMEQSSRDLNAAFQKLYRWTQREFKSLNLENPQINSAIRRALRVLAEKPSLFQSCLDYFAEARERILSDSFHAALTGVSSTGEHTSAKPIELFAHDPLRYLGDMLAWTHSATVSEREALEVLFISEGDEIAKGIQAGIDSEPWSRPEDGVTEVFDGRKALEGLVNRDLAGVARALRQRVEQVIHGHEEPTLTYRMANLINFYRVTFDKLLGSDSSLLATLTELEESALKQFRSTLKDRVLAAQNDPPPPSPDLKPPEFLLEALEQLKTLMKTFDSSLTPVSSRERVFEPVLEAALDPYLDVCAALAKDLDGPRGAIFTLNILHGSKNALAPFSFTAEKLTEIDDTIEEIEAKLIDHQHSFFLRSSGLLSLLTALGPRRRRSSSPTPDGSGENGDNDDGGDNHSPVPTPSEIRTLPAFQPAALTQTSQTLDDFLPSALMDAMENLRLLDSEAARAVTDEAAARFCDDFELVEDSIMQADAAEVGGGPERRGGGGEEEEEGGPAALRTLFPRTSAEIRVLLS</sequence>
<dbReference type="InterPro" id="IPR048369">
    <property type="entry name" value="COG6_C"/>
</dbReference>
<feature type="region of interest" description="Disordered" evidence="11">
    <location>
        <begin position="693"/>
        <end position="717"/>
    </location>
</feature>
<evidence type="ECO:0000256" key="1">
    <source>
        <dbReference type="ARBA" id="ARBA00004395"/>
    </source>
</evidence>
<dbReference type="GO" id="GO:0017119">
    <property type="term" value="C:Golgi transport complex"/>
    <property type="evidence" value="ECO:0007669"/>
    <property type="project" value="UniProtKB-UniRule"/>
</dbReference>
<dbReference type="GO" id="GO:0015031">
    <property type="term" value="P:protein transport"/>
    <property type="evidence" value="ECO:0007669"/>
    <property type="project" value="UniProtKB-KW"/>
</dbReference>
<feature type="region of interest" description="Disordered" evidence="11">
    <location>
        <begin position="1"/>
        <end position="31"/>
    </location>
</feature>
<dbReference type="GO" id="GO:0000139">
    <property type="term" value="C:Golgi membrane"/>
    <property type="evidence" value="ECO:0007669"/>
    <property type="project" value="UniProtKB-SubCell"/>
</dbReference>
<dbReference type="Pfam" id="PF06419">
    <property type="entry name" value="COG6_N"/>
    <property type="match status" value="1"/>
</dbReference>
<evidence type="ECO:0000313" key="15">
    <source>
        <dbReference type="Proteomes" id="UP000750711"/>
    </source>
</evidence>
<dbReference type="PANTHER" id="PTHR21506">
    <property type="entry name" value="COMPONENT OF OLIGOMERIC GOLGI COMPLEX 6"/>
    <property type="match status" value="1"/>
</dbReference>
<protein>
    <recommendedName>
        <fullName evidence="3 10">Conserved oligomeric Golgi complex subunit 6</fullName>
        <shortName evidence="10">COG complex subunit 6</shortName>
    </recommendedName>
    <alternativeName>
        <fullName evidence="8 10">Component of oligomeric Golgi complex 6</fullName>
    </alternativeName>
</protein>
<dbReference type="SMART" id="SM01087">
    <property type="entry name" value="COG6"/>
    <property type="match status" value="1"/>
</dbReference>
<gene>
    <name evidence="14" type="ORF">GP486_006090</name>
</gene>
<dbReference type="AlphaFoldDB" id="A0A9P8L7Z5"/>
<feature type="domain" description="Conserved oligomeric complex COG6 N-terminal" evidence="12">
    <location>
        <begin position="61"/>
        <end position="176"/>
    </location>
</feature>
<keyword evidence="4 10" id="KW-0813">Transport</keyword>
<feature type="compositionally biased region" description="Low complexity" evidence="11">
    <location>
        <begin position="20"/>
        <end position="30"/>
    </location>
</feature>
<comment type="function">
    <text evidence="9">Acts as a component of the peripheral membrane COG complex that is involved in intra-Golgi protein trafficking. COG is located at the cis-Golgi, and regulates tethering of retrograde intra-Golgi vesicles and possibly a number of other membrane trafficking events.</text>
</comment>
<keyword evidence="15" id="KW-1185">Reference proteome</keyword>
<feature type="region of interest" description="Disordered" evidence="11">
    <location>
        <begin position="587"/>
        <end position="623"/>
    </location>
</feature>
<reference evidence="14" key="1">
    <citation type="submission" date="2021-03" db="EMBL/GenBank/DDBJ databases">
        <title>Comparative genomics and phylogenomic investigation of the class Geoglossomycetes provide insights into ecological specialization and systematics.</title>
        <authorList>
            <person name="Melie T."/>
            <person name="Pirro S."/>
            <person name="Miller A.N."/>
            <person name="Quandt A."/>
        </authorList>
    </citation>
    <scope>NUCLEOTIDE SEQUENCE</scope>
    <source>
        <strain evidence="14">CAQ_001_2017</strain>
    </source>
</reference>
<dbReference type="Proteomes" id="UP000750711">
    <property type="component" value="Unassembled WGS sequence"/>
</dbReference>
<evidence type="ECO:0000256" key="7">
    <source>
        <dbReference type="ARBA" id="ARBA00023136"/>
    </source>
</evidence>
<dbReference type="Pfam" id="PF20653">
    <property type="entry name" value="COG6_C"/>
    <property type="match status" value="1"/>
</dbReference>
<evidence type="ECO:0000256" key="10">
    <source>
        <dbReference type="RuleBase" id="RU365075"/>
    </source>
</evidence>
<evidence type="ECO:0000259" key="13">
    <source>
        <dbReference type="Pfam" id="PF20653"/>
    </source>
</evidence>
<feature type="domain" description="Conserved Oligomeric Golgi complex subunit 6 C-terminal" evidence="13">
    <location>
        <begin position="207"/>
        <end position="731"/>
    </location>
</feature>
<dbReference type="InterPro" id="IPR048368">
    <property type="entry name" value="COG6_N"/>
</dbReference>
<comment type="caution">
    <text evidence="14">The sequence shown here is derived from an EMBL/GenBank/DDBJ whole genome shotgun (WGS) entry which is preliminary data.</text>
</comment>
<evidence type="ECO:0000256" key="9">
    <source>
        <dbReference type="ARBA" id="ARBA00043873"/>
    </source>
</evidence>
<keyword evidence="7 10" id="KW-0472">Membrane</keyword>
<comment type="similarity">
    <text evidence="2 10">Belongs to the COG6 family.</text>
</comment>
<evidence type="ECO:0000256" key="5">
    <source>
        <dbReference type="ARBA" id="ARBA00022927"/>
    </source>
</evidence>
<dbReference type="GO" id="GO:0006891">
    <property type="term" value="P:intra-Golgi vesicle-mediated transport"/>
    <property type="evidence" value="ECO:0007669"/>
    <property type="project" value="UniProtKB-UniRule"/>
</dbReference>
<evidence type="ECO:0000259" key="12">
    <source>
        <dbReference type="Pfam" id="PF06419"/>
    </source>
</evidence>
<comment type="subunit">
    <text evidence="10">Component of the conserved oligomeric Golgi complex.</text>
</comment>
<keyword evidence="5 10" id="KW-0653">Protein transport</keyword>
<dbReference type="EMBL" id="JAGHQM010001281">
    <property type="protein sequence ID" value="KAH0555967.1"/>
    <property type="molecule type" value="Genomic_DNA"/>
</dbReference>
<accession>A0A9P8L7Z5</accession>
<organism evidence="14 15">
    <name type="scientific">Trichoglossum hirsutum</name>
    <dbReference type="NCBI Taxonomy" id="265104"/>
    <lineage>
        <taxon>Eukaryota</taxon>
        <taxon>Fungi</taxon>
        <taxon>Dikarya</taxon>
        <taxon>Ascomycota</taxon>
        <taxon>Pezizomycotina</taxon>
        <taxon>Geoglossomycetes</taxon>
        <taxon>Geoglossales</taxon>
        <taxon>Geoglossaceae</taxon>
        <taxon>Trichoglossum</taxon>
    </lineage>
</organism>
<proteinExistence type="inferred from homology"/>
<evidence type="ECO:0000256" key="8">
    <source>
        <dbReference type="ARBA" id="ARBA00031348"/>
    </source>
</evidence>
<comment type="function">
    <text evidence="10">Acts as component of the peripheral membrane COG complex that is involved in intra-Golgi protein trafficking. COG is located at the cis-Golgi, and regulates tethering of retrograde intra-Golgi vesicles and possibly a number of other membrane trafficking events.</text>
</comment>
<name>A0A9P8L7Z5_9PEZI</name>
<evidence type="ECO:0000256" key="4">
    <source>
        <dbReference type="ARBA" id="ARBA00022448"/>
    </source>
</evidence>
<evidence type="ECO:0000256" key="2">
    <source>
        <dbReference type="ARBA" id="ARBA00011023"/>
    </source>
</evidence>
<evidence type="ECO:0000256" key="11">
    <source>
        <dbReference type="SAM" id="MobiDB-lite"/>
    </source>
</evidence>
<dbReference type="PANTHER" id="PTHR21506:SF0">
    <property type="entry name" value="CONSERVED OLIGOMERIC GOLGI COMPLEX SUBUNIT 6"/>
    <property type="match status" value="1"/>
</dbReference>
<dbReference type="InterPro" id="IPR010490">
    <property type="entry name" value="COG6"/>
</dbReference>
<evidence type="ECO:0000256" key="3">
    <source>
        <dbReference type="ARBA" id="ARBA00020973"/>
    </source>
</evidence>
<evidence type="ECO:0000256" key="6">
    <source>
        <dbReference type="ARBA" id="ARBA00023034"/>
    </source>
</evidence>